<dbReference type="Pfam" id="PF07508">
    <property type="entry name" value="Recombinase"/>
    <property type="match status" value="1"/>
</dbReference>
<dbReference type="SUPFAM" id="SSF53041">
    <property type="entry name" value="Resolvase-like"/>
    <property type="match status" value="1"/>
</dbReference>
<keyword evidence="3" id="KW-1185">Reference proteome</keyword>
<feature type="domain" description="Recombinase" evidence="1">
    <location>
        <begin position="184"/>
        <end position="289"/>
    </location>
</feature>
<sequence>MVGGFPYRARMGNVLSLPSIQALQPRLIAALYARASHDPRKRGTSTRDQFEVGEMVCEELGAEIYDYYEDRGLSATRKAKKVRKDFQRLTADAEAGCFNVIVYADKSRIARDLEVSIPLRSLCERTGVKIYYDGRLYDMRVPKDRQDFTNDAVAAEAEGEDIIKRADRTARLNARRGRPHGVVAFGYRRRYDPDDGTLIGQEPHPELAPVIITMFDMIDQGKSQRSVLAYARQFRPTMTFPGLKVILSNKTYIGVRTNRGQEYEAQWDRLVSDEVFYRVQARIRDTYSPRAEVQQKLLSGEAWCASCRPTNPAPAASKMRAFPGRTIPPRVDGKGKAWGARVFPATYGCGGRGDVSIVQHRADAWVEEAVLAWLSSPAAREAFRHDARDADIAVTRALADRLTRELEEAQTLAKTIDPMTGLTMLSVASLAAVEQGLLPALKAARAKLQQLMELGDPLLDRLVNSGGRIESVWNDELDMDQRRSVLRSCVRIEILKATTRGRCQPSVSTRIRLIFRGEAGFDEWPGPAATAS</sequence>
<dbReference type="SMART" id="SM00857">
    <property type="entry name" value="Resolvase"/>
    <property type="match status" value="1"/>
</dbReference>
<proteinExistence type="predicted"/>
<gene>
    <name evidence="2" type="ORF">GCM10009759_55610</name>
</gene>
<evidence type="ECO:0000259" key="1">
    <source>
        <dbReference type="PROSITE" id="PS51737"/>
    </source>
</evidence>
<dbReference type="InterPro" id="IPR036162">
    <property type="entry name" value="Resolvase-like_N_sf"/>
</dbReference>
<reference evidence="3" key="1">
    <citation type="journal article" date="2019" name="Int. J. Syst. Evol. Microbiol.">
        <title>The Global Catalogue of Microorganisms (GCM) 10K type strain sequencing project: providing services to taxonomists for standard genome sequencing and annotation.</title>
        <authorList>
            <consortium name="The Broad Institute Genomics Platform"/>
            <consortium name="The Broad Institute Genome Sequencing Center for Infectious Disease"/>
            <person name="Wu L."/>
            <person name="Ma J."/>
        </authorList>
    </citation>
    <scope>NUCLEOTIDE SEQUENCE [LARGE SCALE GENOMIC DNA]</scope>
    <source>
        <strain evidence="3">JCM 14559</strain>
    </source>
</reference>
<evidence type="ECO:0000313" key="2">
    <source>
        <dbReference type="EMBL" id="GAA2112651.1"/>
    </source>
</evidence>
<dbReference type="InterPro" id="IPR006119">
    <property type="entry name" value="Resolv_N"/>
</dbReference>
<comment type="caution">
    <text evidence="2">The sequence shown here is derived from an EMBL/GenBank/DDBJ whole genome shotgun (WGS) entry which is preliminary data.</text>
</comment>
<dbReference type="Gene3D" id="3.40.50.1390">
    <property type="entry name" value="Resolvase, N-terminal catalytic domain"/>
    <property type="match status" value="1"/>
</dbReference>
<name>A0ABN2XJB5_9ACTN</name>
<dbReference type="InterPro" id="IPR050639">
    <property type="entry name" value="SSR_resolvase"/>
</dbReference>
<accession>A0ABN2XJB5</accession>
<evidence type="ECO:0000313" key="3">
    <source>
        <dbReference type="Proteomes" id="UP001500897"/>
    </source>
</evidence>
<protein>
    <recommendedName>
        <fullName evidence="1">Recombinase domain-containing protein</fullName>
    </recommendedName>
</protein>
<dbReference type="PANTHER" id="PTHR30461:SF23">
    <property type="entry name" value="DNA RECOMBINASE-RELATED"/>
    <property type="match status" value="1"/>
</dbReference>
<dbReference type="Pfam" id="PF00239">
    <property type="entry name" value="Resolvase"/>
    <property type="match status" value="1"/>
</dbReference>
<dbReference type="EMBL" id="BAAANS010000043">
    <property type="protein sequence ID" value="GAA2112651.1"/>
    <property type="molecule type" value="Genomic_DNA"/>
</dbReference>
<dbReference type="InterPro" id="IPR038109">
    <property type="entry name" value="DNA_bind_recomb_sf"/>
</dbReference>
<dbReference type="PROSITE" id="PS51737">
    <property type="entry name" value="RECOMBINASE_DNA_BIND"/>
    <property type="match status" value="1"/>
</dbReference>
<dbReference type="Gene3D" id="3.90.1750.20">
    <property type="entry name" value="Putative Large Serine Recombinase, Chain B, Domain 2"/>
    <property type="match status" value="1"/>
</dbReference>
<dbReference type="PANTHER" id="PTHR30461">
    <property type="entry name" value="DNA-INVERTASE FROM LAMBDOID PROPHAGE"/>
    <property type="match status" value="1"/>
</dbReference>
<dbReference type="InterPro" id="IPR011109">
    <property type="entry name" value="DNA_bind_recombinase_dom"/>
</dbReference>
<organism evidence="2 3">
    <name type="scientific">Kitasatospora saccharophila</name>
    <dbReference type="NCBI Taxonomy" id="407973"/>
    <lineage>
        <taxon>Bacteria</taxon>
        <taxon>Bacillati</taxon>
        <taxon>Actinomycetota</taxon>
        <taxon>Actinomycetes</taxon>
        <taxon>Kitasatosporales</taxon>
        <taxon>Streptomycetaceae</taxon>
        <taxon>Kitasatospora</taxon>
    </lineage>
</organism>
<dbReference type="CDD" id="cd00338">
    <property type="entry name" value="Ser_Recombinase"/>
    <property type="match status" value="1"/>
</dbReference>
<dbReference type="Proteomes" id="UP001500897">
    <property type="component" value="Unassembled WGS sequence"/>
</dbReference>